<proteinExistence type="predicted"/>
<organism evidence="1 2">
    <name type="scientific">Scortum barcoo</name>
    <name type="common">barcoo grunter</name>
    <dbReference type="NCBI Taxonomy" id="214431"/>
    <lineage>
        <taxon>Eukaryota</taxon>
        <taxon>Metazoa</taxon>
        <taxon>Chordata</taxon>
        <taxon>Craniata</taxon>
        <taxon>Vertebrata</taxon>
        <taxon>Euteleostomi</taxon>
        <taxon>Actinopterygii</taxon>
        <taxon>Neopterygii</taxon>
        <taxon>Teleostei</taxon>
        <taxon>Neoteleostei</taxon>
        <taxon>Acanthomorphata</taxon>
        <taxon>Eupercaria</taxon>
        <taxon>Centrarchiformes</taxon>
        <taxon>Terapontoidei</taxon>
        <taxon>Terapontidae</taxon>
        <taxon>Scortum</taxon>
    </lineage>
</organism>
<comment type="caution">
    <text evidence="1">The sequence shown here is derived from an EMBL/GenBank/DDBJ whole genome shotgun (WGS) entry which is preliminary data.</text>
</comment>
<dbReference type="Proteomes" id="UP000831701">
    <property type="component" value="Chromosome 3"/>
</dbReference>
<reference evidence="1" key="1">
    <citation type="submission" date="2022-04" db="EMBL/GenBank/DDBJ databases">
        <title>Jade perch genome.</title>
        <authorList>
            <person name="Chao B."/>
        </authorList>
    </citation>
    <scope>NUCLEOTIDE SEQUENCE</scope>
    <source>
        <strain evidence="1">CB-2022</strain>
    </source>
</reference>
<sequence length="509" mass="56858">MSEHREEFLLEIEAKLFGLTVKELHRICEYCKIAGKDSEGIKNKTRRALVKHIVKFCEREEFLEREDEGMSVLLDLNDALGTLREDPAATDNAGAAPLCSPPAADDAEEETGHPEQPASGRPAGVSTPLLPVLATLAVRETARDEGTRSRGRDSISNSCWAPSGFRKDFRINGHVGESMSKDPLSFSSLEHQIESGIRKGYPEEEIIEAVIRAVNPGLKLRSYLEGKTDLTLVILRQILRAHYAEQDATVLYQQLTKAVQETNETALDFLIRVLDLRQKVLFTSEHAQSGLKYNKDLAHSQCCQSIMTGLSNDNIRSEMRMYLQDEHINDELLLQRMQIAQYNENERVQKIKTSKKITYRANLSTVEGSGDENDPLTTTVAAKPNKPIKENPLFAKLEESNTAIRELTGQLSVQHHHVPSKLVTKLRDLGLNSALCDWILNFLTGRPQAVRMGSTTSSTLTLNTGAPQGCVLSPLLYSLFTHDCVATHSSNTIIKFADIRTVHRPDHRR</sequence>
<dbReference type="EMBL" id="CM041533">
    <property type="protein sequence ID" value="KAI3374141.1"/>
    <property type="molecule type" value="Genomic_DNA"/>
</dbReference>
<keyword evidence="2" id="KW-1185">Reference proteome</keyword>
<accession>A0ACB8X223</accession>
<gene>
    <name evidence="1" type="ORF">L3Q82_005996</name>
</gene>
<name>A0ACB8X223_9TELE</name>
<evidence type="ECO:0000313" key="2">
    <source>
        <dbReference type="Proteomes" id="UP000831701"/>
    </source>
</evidence>
<evidence type="ECO:0000313" key="1">
    <source>
        <dbReference type="EMBL" id="KAI3374141.1"/>
    </source>
</evidence>
<protein>
    <submittedName>
        <fullName evidence="1">Uncharacterized protein</fullName>
    </submittedName>
</protein>